<evidence type="ECO:0000313" key="2">
    <source>
        <dbReference type="Proteomes" id="UP001367508"/>
    </source>
</evidence>
<gene>
    <name evidence="1" type="ORF">VNO77_05894</name>
</gene>
<comment type="caution">
    <text evidence="1">The sequence shown here is derived from an EMBL/GenBank/DDBJ whole genome shotgun (WGS) entry which is preliminary data.</text>
</comment>
<protein>
    <submittedName>
        <fullName evidence="1">Uncharacterized protein</fullName>
    </submittedName>
</protein>
<proteinExistence type="predicted"/>
<name>A0AAN9R628_CANGL</name>
<dbReference type="AlphaFoldDB" id="A0AAN9R628"/>
<evidence type="ECO:0000313" key="1">
    <source>
        <dbReference type="EMBL" id="KAK7363740.1"/>
    </source>
</evidence>
<reference evidence="1 2" key="1">
    <citation type="submission" date="2024-01" db="EMBL/GenBank/DDBJ databases">
        <title>The genomes of 5 underutilized Papilionoideae crops provide insights into root nodulation and disease resistanc.</title>
        <authorList>
            <person name="Jiang F."/>
        </authorList>
    </citation>
    <scope>NUCLEOTIDE SEQUENCE [LARGE SCALE GENOMIC DNA]</scope>
    <source>
        <strain evidence="1">LVBAO_FW01</strain>
        <tissue evidence="1">Leaves</tissue>
    </source>
</reference>
<organism evidence="1 2">
    <name type="scientific">Canavalia gladiata</name>
    <name type="common">Sword bean</name>
    <name type="synonym">Dolichos gladiatus</name>
    <dbReference type="NCBI Taxonomy" id="3824"/>
    <lineage>
        <taxon>Eukaryota</taxon>
        <taxon>Viridiplantae</taxon>
        <taxon>Streptophyta</taxon>
        <taxon>Embryophyta</taxon>
        <taxon>Tracheophyta</taxon>
        <taxon>Spermatophyta</taxon>
        <taxon>Magnoliopsida</taxon>
        <taxon>eudicotyledons</taxon>
        <taxon>Gunneridae</taxon>
        <taxon>Pentapetalae</taxon>
        <taxon>rosids</taxon>
        <taxon>fabids</taxon>
        <taxon>Fabales</taxon>
        <taxon>Fabaceae</taxon>
        <taxon>Papilionoideae</taxon>
        <taxon>50 kb inversion clade</taxon>
        <taxon>NPAAA clade</taxon>
        <taxon>indigoferoid/millettioid clade</taxon>
        <taxon>Phaseoleae</taxon>
        <taxon>Canavalia</taxon>
    </lineage>
</organism>
<accession>A0AAN9R628</accession>
<keyword evidence="2" id="KW-1185">Reference proteome</keyword>
<sequence length="99" mass="11427">MLSLPKSSEGKKHNALSELILTPTKHKARLGVAYVKNQYGWKRIRLRTSTKAYVSLTVHSWHEKWILKWTFGVLNGTEGNDSDLNARQGEVLLYWVLFD</sequence>
<dbReference type="EMBL" id="JAYMYQ010000001">
    <property type="protein sequence ID" value="KAK7363740.1"/>
    <property type="molecule type" value="Genomic_DNA"/>
</dbReference>
<dbReference type="Proteomes" id="UP001367508">
    <property type="component" value="Unassembled WGS sequence"/>
</dbReference>